<dbReference type="VEuPathDB" id="FungiDB:PSHT_03536"/>
<dbReference type="PANTHER" id="PTHR11362">
    <property type="entry name" value="PHOSPHATIDYLETHANOLAMINE-BINDING PROTEIN"/>
    <property type="match status" value="1"/>
</dbReference>
<evidence type="ECO:0008006" key="3">
    <source>
        <dbReference type="Google" id="ProtNLM"/>
    </source>
</evidence>
<dbReference type="InterPro" id="IPR035810">
    <property type="entry name" value="PEBP_euk"/>
</dbReference>
<evidence type="ECO:0000313" key="2">
    <source>
        <dbReference type="Proteomes" id="UP000239156"/>
    </source>
</evidence>
<dbReference type="EMBL" id="PKSL01000005">
    <property type="protein sequence ID" value="POW16794.1"/>
    <property type="molecule type" value="Genomic_DNA"/>
</dbReference>
<keyword evidence="2" id="KW-1185">Reference proteome</keyword>
<dbReference type="VEuPathDB" id="FungiDB:PSTT_01057"/>
<sequence>MLQMLTRRTPITRYDLTISTTYADGLYLSTTPDHLQQPVIKLKVIIASERGFPSFRSQSAEIAQTSDSHSFYVVLTDSGSSSEARMQQPSHRNRLSSNRATARLQVRNAFSCQRGPSPHEIYGSGMLVPNVRNNQPLRRIPCEYCFAVPEWASIYINHPIANFGCSPHLSFLLATRTYIISSTQLAFASSTQDLAELHLLQIQLTIEKMRSFLAALIFALCINLTFTRSINSKRDVCDVVNNQAADDACSMKKAFAGSSVYPQLVSEFSPLGALYVHFSEVIVGGAQQLTPSRVATKPNLLMALMRGPLSTHGAQMLSKKFVVMLVDFQPLARSAKPIWIQSGMTVNPSTSVMSSSIAPIVPYTAPNPQKGTGTHEYVFLVFEDRAPGLLASLPLHPQLTASLSGSFNLKTFRAQTGLQNLVAGSFFKSTHP</sequence>
<proteinExistence type="predicted"/>
<dbReference type="AlphaFoldDB" id="A0A2S4W4T3"/>
<dbReference type="InterPro" id="IPR036610">
    <property type="entry name" value="PEBP-like_sf"/>
</dbReference>
<dbReference type="Proteomes" id="UP000239156">
    <property type="component" value="Unassembled WGS sequence"/>
</dbReference>
<comment type="caution">
    <text evidence="1">The sequence shown here is derived from an EMBL/GenBank/DDBJ whole genome shotgun (WGS) entry which is preliminary data.</text>
</comment>
<accession>A0A2S4W4T3</accession>
<name>A0A2S4W4T3_9BASI</name>
<gene>
    <name evidence="1" type="ORF">PSTT_01057</name>
</gene>
<dbReference type="SUPFAM" id="SSF49777">
    <property type="entry name" value="PEBP-like"/>
    <property type="match status" value="1"/>
</dbReference>
<evidence type="ECO:0000313" key="1">
    <source>
        <dbReference type="EMBL" id="POW16794.1"/>
    </source>
</evidence>
<reference evidence="1" key="1">
    <citation type="submission" date="2017-12" db="EMBL/GenBank/DDBJ databases">
        <title>Gene loss provides genomic basis for host adaptation in cereal stripe rust fungi.</title>
        <authorList>
            <person name="Xia C."/>
        </authorList>
    </citation>
    <scope>NUCLEOTIDE SEQUENCE [LARGE SCALE GENOMIC DNA]</scope>
    <source>
        <strain evidence="1">93-210</strain>
    </source>
</reference>
<protein>
    <recommendedName>
        <fullName evidence="3">Phosphatidylethanolamine-binding protein</fullName>
    </recommendedName>
</protein>
<organism evidence="1 2">
    <name type="scientific">Puccinia striiformis</name>
    <dbReference type="NCBI Taxonomy" id="27350"/>
    <lineage>
        <taxon>Eukaryota</taxon>
        <taxon>Fungi</taxon>
        <taxon>Dikarya</taxon>
        <taxon>Basidiomycota</taxon>
        <taxon>Pucciniomycotina</taxon>
        <taxon>Pucciniomycetes</taxon>
        <taxon>Pucciniales</taxon>
        <taxon>Pucciniaceae</taxon>
        <taxon>Puccinia</taxon>
    </lineage>
</organism>
<dbReference type="PANTHER" id="PTHR11362:SF82">
    <property type="entry name" value="PHOSPHATIDYLETHANOLAMINE-BINDING PROTEIN 4"/>
    <property type="match status" value="1"/>
</dbReference>
<dbReference type="CDD" id="cd00866">
    <property type="entry name" value="PEBP_euk"/>
    <property type="match status" value="1"/>
</dbReference>
<dbReference type="Gene3D" id="3.90.280.10">
    <property type="entry name" value="PEBP-like"/>
    <property type="match status" value="1"/>
</dbReference>